<organism evidence="2 3">
    <name type="scientific">Parasitella parasitica</name>
    <dbReference type="NCBI Taxonomy" id="35722"/>
    <lineage>
        <taxon>Eukaryota</taxon>
        <taxon>Fungi</taxon>
        <taxon>Fungi incertae sedis</taxon>
        <taxon>Mucoromycota</taxon>
        <taxon>Mucoromycotina</taxon>
        <taxon>Mucoromycetes</taxon>
        <taxon>Mucorales</taxon>
        <taxon>Mucorineae</taxon>
        <taxon>Mucoraceae</taxon>
        <taxon>Parasitella</taxon>
    </lineage>
</organism>
<protein>
    <submittedName>
        <fullName evidence="2">Uncharacterized protein</fullName>
    </submittedName>
</protein>
<accession>A0A0B7NUQ5</accession>
<proteinExistence type="predicted"/>
<evidence type="ECO:0000313" key="3">
    <source>
        <dbReference type="Proteomes" id="UP000054107"/>
    </source>
</evidence>
<evidence type="ECO:0000256" key="1">
    <source>
        <dbReference type="SAM" id="Phobius"/>
    </source>
</evidence>
<gene>
    <name evidence="2" type="primary">PARPA_13257.1 scaffold 46269</name>
</gene>
<keyword evidence="1" id="KW-0812">Transmembrane</keyword>
<dbReference type="Proteomes" id="UP000054107">
    <property type="component" value="Unassembled WGS sequence"/>
</dbReference>
<sequence>MFKRLVILESDKHSIWIKLIGLFLITLRFADWPYELAFHSLQQQLMSQSVEFGSNCLAQWGTGVIILNFVADALANLFLSGMFVRRLYVHIQNSRTVMSHRNQIIEYIARKSLVCLILTFVVNLAMNLFKATRFIGDRSDSFTVYFEIIESTLLVEALRVDYTRLPEQSFCEHCGMVLNSYGNNERKNLHQQQINEQVNNLNIPGRISARSFTLSSVSVDDPYNSNYQSQRQNHSDNRSLNNTITAHAHLSSATRINDEGEV</sequence>
<dbReference type="EMBL" id="LN733967">
    <property type="protein sequence ID" value="CEP18948.1"/>
    <property type="molecule type" value="Genomic_DNA"/>
</dbReference>
<feature type="transmembrane region" description="Helical" evidence="1">
    <location>
        <begin position="65"/>
        <end position="88"/>
    </location>
</feature>
<keyword evidence="1" id="KW-0472">Membrane</keyword>
<feature type="transmembrane region" description="Helical" evidence="1">
    <location>
        <begin position="12"/>
        <end position="30"/>
    </location>
</feature>
<evidence type="ECO:0000313" key="2">
    <source>
        <dbReference type="EMBL" id="CEP18948.1"/>
    </source>
</evidence>
<dbReference type="AlphaFoldDB" id="A0A0B7NUQ5"/>
<keyword evidence="3" id="KW-1185">Reference proteome</keyword>
<keyword evidence="1" id="KW-1133">Transmembrane helix</keyword>
<name>A0A0B7NUQ5_9FUNG</name>
<dbReference type="OrthoDB" id="2206081at2759"/>
<reference evidence="2 3" key="1">
    <citation type="submission" date="2014-09" db="EMBL/GenBank/DDBJ databases">
        <authorList>
            <person name="Ellenberger Sabrina"/>
        </authorList>
    </citation>
    <scope>NUCLEOTIDE SEQUENCE [LARGE SCALE GENOMIC DNA]</scope>
    <source>
        <strain evidence="2 3">CBS 412.66</strain>
    </source>
</reference>
<feature type="transmembrane region" description="Helical" evidence="1">
    <location>
        <begin position="108"/>
        <end position="129"/>
    </location>
</feature>